<dbReference type="RefSeq" id="WP_269745333.1">
    <property type="nucleotide sequence ID" value="NZ_AVPG01000015.1"/>
</dbReference>
<proteinExistence type="predicted"/>
<name>A0A0A5HRJ0_9BACI</name>
<accession>A0A0A5HRJ0</accession>
<comment type="caution">
    <text evidence="1">The sequence shown here is derived from an EMBL/GenBank/DDBJ whole genome shotgun (WGS) entry which is preliminary data.</text>
</comment>
<dbReference type="Proteomes" id="UP000030401">
    <property type="component" value="Unassembled WGS sequence"/>
</dbReference>
<dbReference type="STRING" id="1385512.N784_05425"/>
<organism evidence="1 2">
    <name type="scientific">Pontibacillus litoralis JSM 072002</name>
    <dbReference type="NCBI Taxonomy" id="1385512"/>
    <lineage>
        <taxon>Bacteria</taxon>
        <taxon>Bacillati</taxon>
        <taxon>Bacillota</taxon>
        <taxon>Bacilli</taxon>
        <taxon>Bacillales</taxon>
        <taxon>Bacillaceae</taxon>
        <taxon>Pontibacillus</taxon>
    </lineage>
</organism>
<dbReference type="AlphaFoldDB" id="A0A0A5HRJ0"/>
<sequence>MMKLQPSNNDLGKEAVDALVDKITKHKKNLVVILAGYKKM</sequence>
<dbReference type="EMBL" id="AVPG01000015">
    <property type="protein sequence ID" value="KGX86247.1"/>
    <property type="molecule type" value="Genomic_DNA"/>
</dbReference>
<gene>
    <name evidence="1" type="ORF">N784_05425</name>
</gene>
<evidence type="ECO:0000313" key="1">
    <source>
        <dbReference type="EMBL" id="KGX86247.1"/>
    </source>
</evidence>
<evidence type="ECO:0000313" key="2">
    <source>
        <dbReference type="Proteomes" id="UP000030401"/>
    </source>
</evidence>
<keyword evidence="2" id="KW-1185">Reference proteome</keyword>
<reference evidence="1 2" key="1">
    <citation type="submission" date="2013-08" db="EMBL/GenBank/DDBJ databases">
        <authorList>
            <person name="Huang J."/>
            <person name="Wang G."/>
        </authorList>
    </citation>
    <scope>NUCLEOTIDE SEQUENCE [LARGE SCALE GENOMIC DNA]</scope>
    <source>
        <strain evidence="1 2">JSM 072002</strain>
    </source>
</reference>
<protein>
    <submittedName>
        <fullName evidence="1">Uncharacterized protein</fullName>
    </submittedName>
</protein>